<evidence type="ECO:0000256" key="3">
    <source>
        <dbReference type="PIRSR" id="PIRSR600246-3"/>
    </source>
</evidence>
<dbReference type="SUPFAM" id="SSF56235">
    <property type="entry name" value="N-terminal nucleophile aminohydrolases (Ntn hydrolases)"/>
    <property type="match status" value="1"/>
</dbReference>
<dbReference type="STRING" id="1300349.I603_2318"/>
<feature type="site" description="Cleavage; by autolysis" evidence="3">
    <location>
        <begin position="200"/>
        <end position="201"/>
    </location>
</feature>
<keyword evidence="6" id="KW-1185">Reference proteome</keyword>
<feature type="signal peptide" evidence="4">
    <location>
        <begin position="1"/>
        <end position="23"/>
    </location>
</feature>
<keyword evidence="4" id="KW-0732">Signal</keyword>
<name>A0A1A7BF28_9SPHN</name>
<dbReference type="InterPro" id="IPR000246">
    <property type="entry name" value="Peptidase_T2"/>
</dbReference>
<evidence type="ECO:0000256" key="4">
    <source>
        <dbReference type="SAM" id="SignalP"/>
    </source>
</evidence>
<feature type="chain" id="PRO_5008354912" evidence="4">
    <location>
        <begin position="24"/>
        <end position="385"/>
    </location>
</feature>
<dbReference type="PANTHER" id="PTHR10188">
    <property type="entry name" value="L-ASPARAGINASE"/>
    <property type="match status" value="1"/>
</dbReference>
<dbReference type="AlphaFoldDB" id="A0A1A7BF28"/>
<protein>
    <submittedName>
        <fullName evidence="5">Asparaginase family protein</fullName>
    </submittedName>
</protein>
<evidence type="ECO:0000313" key="5">
    <source>
        <dbReference type="EMBL" id="OBV10356.1"/>
    </source>
</evidence>
<dbReference type="Pfam" id="PF01112">
    <property type="entry name" value="Asparaginase_2"/>
    <property type="match status" value="1"/>
</dbReference>
<dbReference type="PANTHER" id="PTHR10188:SF6">
    <property type="entry name" value="N(4)-(BETA-N-ACETYLGLUCOSAMINYL)-L-ASPARAGINASE"/>
    <property type="match status" value="1"/>
</dbReference>
<evidence type="ECO:0000313" key="6">
    <source>
        <dbReference type="Proteomes" id="UP000092484"/>
    </source>
</evidence>
<sequence length="385" mass="40089">MPWLMKNLIAAVALALMSTAAHAQEDAPEAPKWSLAIHGGAGTLSRTAMTPEQRAEYEAALQAALDAGAKVLAAGGDAMDAVKAAVIVMEDSPLFNAGKGAVFTWDGTNELDASIMDGRDRSAGAVAGVKTVRNPILLADKVRTDSEHVFLMGAGAEAFALEKGFAVTPPEYFATEARRRALERMKADKLSALDVDHKFGTVGAVALDMEGNLAAATSTGGMTGKRWGRVGDAPVIGAGTYADNRSCAVSATGWGEYFLRVGVAHEICARLRINQSLMVEGLLATLPSTEEYSGMTPEALEAFRAKASETVSSAWSAEAQTIADDVMAEVAQLGGDGGVILVTPQGDAIFSFNTSGMYRGRATSSGVREVAIFGGEEKASATPDH</sequence>
<dbReference type="InterPro" id="IPR029055">
    <property type="entry name" value="Ntn_hydrolases_N"/>
</dbReference>
<dbReference type="CDD" id="cd04701">
    <property type="entry name" value="Asparaginase_2"/>
    <property type="match status" value="1"/>
</dbReference>
<evidence type="ECO:0000256" key="2">
    <source>
        <dbReference type="PIRSR" id="PIRSR600246-2"/>
    </source>
</evidence>
<reference evidence="5 6" key="1">
    <citation type="submission" date="2016-06" db="EMBL/GenBank/DDBJ databases">
        <title>Genome sequence of Porphyrobacter dokdonensis DSW-74.</title>
        <authorList>
            <person name="Kim J.F."/>
            <person name="Song J.Y."/>
        </authorList>
    </citation>
    <scope>NUCLEOTIDE SEQUENCE [LARGE SCALE GENOMIC DNA]</scope>
    <source>
        <strain evidence="5 6">DSW-74</strain>
    </source>
</reference>
<feature type="active site" description="Nucleophile" evidence="1">
    <location>
        <position position="201"/>
    </location>
</feature>
<feature type="binding site" evidence="2">
    <location>
        <begin position="252"/>
        <end position="255"/>
    </location>
    <ligand>
        <name>substrate</name>
    </ligand>
</feature>
<proteinExistence type="predicted"/>
<dbReference type="Gene3D" id="3.60.20.30">
    <property type="entry name" value="(Glycosyl)asparaginase"/>
    <property type="match status" value="1"/>
</dbReference>
<feature type="binding site" evidence="2">
    <location>
        <begin position="229"/>
        <end position="232"/>
    </location>
    <ligand>
        <name>substrate</name>
    </ligand>
</feature>
<dbReference type="Proteomes" id="UP000092484">
    <property type="component" value="Unassembled WGS sequence"/>
</dbReference>
<dbReference type="PATRIC" id="fig|1300349.4.peg.2308"/>
<evidence type="ECO:0000256" key="1">
    <source>
        <dbReference type="PIRSR" id="PIRSR600246-1"/>
    </source>
</evidence>
<dbReference type="GO" id="GO:0016811">
    <property type="term" value="F:hydrolase activity, acting on carbon-nitrogen (but not peptide) bonds, in linear amides"/>
    <property type="evidence" value="ECO:0007669"/>
    <property type="project" value="UniProtKB-ARBA"/>
</dbReference>
<comment type="caution">
    <text evidence="5">The sequence shown here is derived from an EMBL/GenBank/DDBJ whole genome shotgun (WGS) entry which is preliminary data.</text>
</comment>
<dbReference type="EMBL" id="LZYB01000006">
    <property type="protein sequence ID" value="OBV10356.1"/>
    <property type="molecule type" value="Genomic_DNA"/>
</dbReference>
<organism evidence="5 6">
    <name type="scientific">Erythrobacter dokdonensis DSW-74</name>
    <dbReference type="NCBI Taxonomy" id="1300349"/>
    <lineage>
        <taxon>Bacteria</taxon>
        <taxon>Pseudomonadati</taxon>
        <taxon>Pseudomonadota</taxon>
        <taxon>Alphaproteobacteria</taxon>
        <taxon>Sphingomonadales</taxon>
        <taxon>Erythrobacteraceae</taxon>
        <taxon>Erythrobacter/Porphyrobacter group</taxon>
        <taxon>Erythrobacter</taxon>
    </lineage>
</organism>
<gene>
    <name evidence="5" type="ORF">I603_2318</name>
</gene>
<accession>A0A1A7BF28</accession>